<dbReference type="SMART" id="SM00173">
    <property type="entry name" value="RAS"/>
    <property type="match status" value="1"/>
</dbReference>
<dbReference type="EC" id="3.6.5.2" evidence="2"/>
<protein>
    <recommendedName>
        <fullName evidence="2">small monomeric GTPase</fullName>
        <ecNumber evidence="2">3.6.5.2</ecNumber>
    </recommendedName>
</protein>
<dbReference type="Proteomes" id="UP000829685">
    <property type="component" value="Unassembled WGS sequence"/>
</dbReference>
<reference evidence="5" key="1">
    <citation type="submission" date="2021-03" db="EMBL/GenBank/DDBJ databases">
        <title>Revisited historic fungal species revealed as producer of novel bioactive compounds through whole genome sequencing and comparative genomics.</title>
        <authorList>
            <person name="Vignolle G.A."/>
            <person name="Hochenegger N."/>
            <person name="Mach R.L."/>
            <person name="Mach-Aigner A.R."/>
            <person name="Javad Rahimi M."/>
            <person name="Salim K.A."/>
            <person name="Chan C.M."/>
            <person name="Lim L.B.L."/>
            <person name="Cai F."/>
            <person name="Druzhinina I.S."/>
            <person name="U'Ren J.M."/>
            <person name="Derntl C."/>
        </authorList>
    </citation>
    <scope>NUCLEOTIDE SEQUENCE</scope>
    <source>
        <strain evidence="5">TUCIM 5799</strain>
    </source>
</reference>
<dbReference type="Pfam" id="PF00071">
    <property type="entry name" value="Ras"/>
    <property type="match status" value="1"/>
</dbReference>
<keyword evidence="3" id="KW-0378">Hydrolase</keyword>
<sequence>MSGDPIWSNEETQYLKALLSFNASAPSLSVTPQPEEVKKQSVGEFKILVVGAKGCGKSAVISKFRTDDLPSAPVKRDDHLETSCRHQIQVDGLYYTVEALEYPSRDLLSDPQLSHAIDVTEAAVLMYDIKNRDSLQLVKGIYELVRDTVGVSDYGLLLLGNKSDCEDDEREIPWADGSKVAAAFQAETTFMETSAESGENLERIFPHLGREILRIRQFKLQRWQQFLAAEAATQETKGPTQPLSRWRRWFCPWYRRKPAGPTVVPDYL</sequence>
<evidence type="ECO:0000256" key="4">
    <source>
        <dbReference type="ARBA" id="ARBA00048098"/>
    </source>
</evidence>
<dbReference type="EMBL" id="JAFIMR010000008">
    <property type="protein sequence ID" value="KAI1875502.1"/>
    <property type="molecule type" value="Genomic_DNA"/>
</dbReference>
<evidence type="ECO:0000256" key="3">
    <source>
        <dbReference type="ARBA" id="ARBA00022801"/>
    </source>
</evidence>
<evidence type="ECO:0000313" key="6">
    <source>
        <dbReference type="Proteomes" id="UP000829685"/>
    </source>
</evidence>
<dbReference type="GO" id="GO:0005525">
    <property type="term" value="F:GTP binding"/>
    <property type="evidence" value="ECO:0007669"/>
    <property type="project" value="InterPro"/>
</dbReference>
<dbReference type="GO" id="GO:0003925">
    <property type="term" value="F:G protein activity"/>
    <property type="evidence" value="ECO:0007669"/>
    <property type="project" value="UniProtKB-EC"/>
</dbReference>
<dbReference type="Gene3D" id="3.40.50.300">
    <property type="entry name" value="P-loop containing nucleotide triphosphate hydrolases"/>
    <property type="match status" value="1"/>
</dbReference>
<dbReference type="OrthoDB" id="18798at2759"/>
<dbReference type="SMART" id="SM00175">
    <property type="entry name" value="RAB"/>
    <property type="match status" value="1"/>
</dbReference>
<dbReference type="PROSITE" id="PS51419">
    <property type="entry name" value="RAB"/>
    <property type="match status" value="1"/>
</dbReference>
<comment type="caution">
    <text evidence="5">The sequence shown here is derived from an EMBL/GenBank/DDBJ whole genome shotgun (WGS) entry which is preliminary data.</text>
</comment>
<dbReference type="InterPro" id="IPR001806">
    <property type="entry name" value="Small_GTPase"/>
</dbReference>
<comment type="catalytic activity">
    <reaction evidence="4">
        <text>GTP + H2O = GDP + phosphate + H(+)</text>
        <dbReference type="Rhea" id="RHEA:19669"/>
        <dbReference type="ChEBI" id="CHEBI:15377"/>
        <dbReference type="ChEBI" id="CHEBI:15378"/>
        <dbReference type="ChEBI" id="CHEBI:37565"/>
        <dbReference type="ChEBI" id="CHEBI:43474"/>
        <dbReference type="ChEBI" id="CHEBI:58189"/>
        <dbReference type="EC" id="3.6.5.2"/>
    </reaction>
</comment>
<dbReference type="InterPro" id="IPR027417">
    <property type="entry name" value="P-loop_NTPase"/>
</dbReference>
<evidence type="ECO:0000256" key="2">
    <source>
        <dbReference type="ARBA" id="ARBA00011984"/>
    </source>
</evidence>
<proteinExistence type="inferred from homology"/>
<dbReference type="SUPFAM" id="SSF52540">
    <property type="entry name" value="P-loop containing nucleoside triphosphate hydrolases"/>
    <property type="match status" value="1"/>
</dbReference>
<name>A0A9Q0AT12_9PEZI</name>
<keyword evidence="6" id="KW-1185">Reference proteome</keyword>
<dbReference type="PANTHER" id="PTHR45704">
    <property type="entry name" value="RAS-LIKE FAMILY MEMBER 11"/>
    <property type="match status" value="1"/>
</dbReference>
<dbReference type="PROSITE" id="PS51421">
    <property type="entry name" value="RAS"/>
    <property type="match status" value="1"/>
</dbReference>
<gene>
    <name evidence="5" type="ORF">JX265_004560</name>
</gene>
<dbReference type="PRINTS" id="PR00449">
    <property type="entry name" value="RASTRNSFRMNG"/>
</dbReference>
<evidence type="ECO:0000313" key="5">
    <source>
        <dbReference type="EMBL" id="KAI1875502.1"/>
    </source>
</evidence>
<organism evidence="5 6">
    <name type="scientific">Neoarthrinium moseri</name>
    <dbReference type="NCBI Taxonomy" id="1658444"/>
    <lineage>
        <taxon>Eukaryota</taxon>
        <taxon>Fungi</taxon>
        <taxon>Dikarya</taxon>
        <taxon>Ascomycota</taxon>
        <taxon>Pezizomycotina</taxon>
        <taxon>Sordariomycetes</taxon>
        <taxon>Xylariomycetidae</taxon>
        <taxon>Amphisphaeriales</taxon>
        <taxon>Apiosporaceae</taxon>
        <taxon>Neoarthrinium</taxon>
    </lineage>
</organism>
<accession>A0A9Q0AT12</accession>
<comment type="similarity">
    <text evidence="1">Belongs to the small GTPase superfamily. Ras family.</text>
</comment>
<dbReference type="AlphaFoldDB" id="A0A9Q0AT12"/>
<dbReference type="InterPro" id="IPR051065">
    <property type="entry name" value="Ras-related_GTPase"/>
</dbReference>
<evidence type="ECO:0000256" key="1">
    <source>
        <dbReference type="ARBA" id="ARBA00008344"/>
    </source>
</evidence>